<proteinExistence type="predicted"/>
<protein>
    <submittedName>
        <fullName evidence="1">CRISPR-associated (Cas) DxTHG family protein</fullName>
    </submittedName>
</protein>
<dbReference type="OrthoDB" id="1664959at2"/>
<gene>
    <name evidence="1" type="ORF">SAMN02745190_01989</name>
</gene>
<sequence>MSRINIAMLFFSMMKVEKDGCIYVKDEAYELEDTKESEKGFQTNEAPLADILLFLDKKGHGKLDRLYCLVTKETVSEKIGGTDKGIKVVEDGAEKSYTSQFDFWSERIRRRFPALGDTDIVSWPLKYDENVNLVSTIQGQVAALADQIKSDYKERLDKDEFHLYADITGGPRHANMLLTSVIRFLQYDNMQLEKMVYSDKNIFSNVNKVFDVLAVEKLYTLIAGADAFIKYGSSAAIEEYFGYDAEREMIPDTSESQKLAAVLRDMRQFSDAIQICQTAKIPQALGALKESLEQFRNIPAGERTPEDKMFAQLMDTIWDGYKEIFPHDGKDKCDQYLSIIKWCKSKGLLQQAMTLCTEWIPVYMVDKGICAPGDQEIAEKSIDNLHPGWKQNFIINPEMYFRSVKSSLKEYRKACCDAIDNALDGKVVVSILPNLLNSNENRKLLEAVAKIKPCLSAFAKAHGNEDERLKKAFGKNKETRKIVNSVLKRLKKGDDSISDLESLLKNSNRDNLIRMQLKKTKGDSILIQLIGLKGFNIDERDEGINKGWESQEGIWRQMMGPLRLADYSGDGIHTLKCLKAYYLLRSERNQINHATEHNILNRSDVEKLISGCLDVLSERIK</sequence>
<evidence type="ECO:0000313" key="1">
    <source>
        <dbReference type="EMBL" id="SHF15101.1"/>
    </source>
</evidence>
<accession>A0A1M4ZAN4</accession>
<dbReference type="RefSeq" id="WP_072936063.1">
    <property type="nucleotide sequence ID" value="NZ_FQUG01000007.1"/>
</dbReference>
<reference evidence="1 2" key="1">
    <citation type="submission" date="2016-11" db="EMBL/GenBank/DDBJ databases">
        <authorList>
            <person name="Jaros S."/>
            <person name="Januszkiewicz K."/>
            <person name="Wedrychowicz H."/>
        </authorList>
    </citation>
    <scope>NUCLEOTIDE SEQUENCE [LARGE SCALE GENOMIC DNA]</scope>
    <source>
        <strain evidence="1 2">DSM 10502</strain>
    </source>
</reference>
<dbReference type="Proteomes" id="UP000184404">
    <property type="component" value="Unassembled WGS sequence"/>
</dbReference>
<organism evidence="1 2">
    <name type="scientific">Schwartzia succinivorans DSM 10502</name>
    <dbReference type="NCBI Taxonomy" id="1123243"/>
    <lineage>
        <taxon>Bacteria</taxon>
        <taxon>Bacillati</taxon>
        <taxon>Bacillota</taxon>
        <taxon>Negativicutes</taxon>
        <taxon>Selenomonadales</taxon>
        <taxon>Selenomonadaceae</taxon>
        <taxon>Schwartzia</taxon>
    </lineage>
</organism>
<evidence type="ECO:0000313" key="2">
    <source>
        <dbReference type="Proteomes" id="UP000184404"/>
    </source>
</evidence>
<dbReference type="EMBL" id="FQUG01000007">
    <property type="protein sequence ID" value="SHF15101.1"/>
    <property type="molecule type" value="Genomic_DNA"/>
</dbReference>
<keyword evidence="2" id="KW-1185">Reference proteome</keyword>
<dbReference type="AlphaFoldDB" id="A0A1M4ZAN4"/>
<dbReference type="STRING" id="1123243.SAMN02745190_01989"/>
<name>A0A1M4ZAN4_9FIRM</name>